<protein>
    <submittedName>
        <fullName evidence="1">32916_t:CDS:1</fullName>
    </submittedName>
</protein>
<evidence type="ECO:0000313" key="2">
    <source>
        <dbReference type="Proteomes" id="UP000789901"/>
    </source>
</evidence>
<dbReference type="Proteomes" id="UP000789901">
    <property type="component" value="Unassembled WGS sequence"/>
</dbReference>
<organism evidence="1 2">
    <name type="scientific">Gigaspora margarita</name>
    <dbReference type="NCBI Taxonomy" id="4874"/>
    <lineage>
        <taxon>Eukaryota</taxon>
        <taxon>Fungi</taxon>
        <taxon>Fungi incertae sedis</taxon>
        <taxon>Mucoromycota</taxon>
        <taxon>Glomeromycotina</taxon>
        <taxon>Glomeromycetes</taxon>
        <taxon>Diversisporales</taxon>
        <taxon>Gigasporaceae</taxon>
        <taxon>Gigaspora</taxon>
    </lineage>
</organism>
<accession>A0ABN7V3I5</accession>
<reference evidence="1 2" key="1">
    <citation type="submission" date="2021-06" db="EMBL/GenBank/DDBJ databases">
        <authorList>
            <person name="Kallberg Y."/>
            <person name="Tangrot J."/>
            <person name="Rosling A."/>
        </authorList>
    </citation>
    <scope>NUCLEOTIDE SEQUENCE [LARGE SCALE GENOMIC DNA]</scope>
    <source>
        <strain evidence="1 2">120-4 pot B 10/14</strain>
    </source>
</reference>
<comment type="caution">
    <text evidence="1">The sequence shown here is derived from an EMBL/GenBank/DDBJ whole genome shotgun (WGS) entry which is preliminary data.</text>
</comment>
<gene>
    <name evidence="1" type="ORF">GMARGA_LOCUS13848</name>
</gene>
<sequence>MSETFYNIQQLKEKLKINQEILEKSEIDLILDKLFKKTFELLEEMAEMLENLDERTKN</sequence>
<dbReference type="EMBL" id="CAJVQB010008947">
    <property type="protein sequence ID" value="CAG8724921.1"/>
    <property type="molecule type" value="Genomic_DNA"/>
</dbReference>
<name>A0ABN7V3I5_GIGMA</name>
<evidence type="ECO:0000313" key="1">
    <source>
        <dbReference type="EMBL" id="CAG8724921.1"/>
    </source>
</evidence>
<proteinExistence type="predicted"/>
<keyword evidence="2" id="KW-1185">Reference proteome</keyword>